<gene>
    <name evidence="3" type="ORF">ACFSSA_08945</name>
</gene>
<dbReference type="Pfam" id="PF01476">
    <property type="entry name" value="LysM"/>
    <property type="match status" value="1"/>
</dbReference>
<dbReference type="InterPro" id="IPR036779">
    <property type="entry name" value="LysM_dom_sf"/>
</dbReference>
<evidence type="ECO:0000259" key="2">
    <source>
        <dbReference type="PROSITE" id="PS51782"/>
    </source>
</evidence>
<reference evidence="4" key="1">
    <citation type="journal article" date="2019" name="Int. J. Syst. Evol. Microbiol.">
        <title>The Global Catalogue of Microorganisms (GCM) 10K type strain sequencing project: providing services to taxonomists for standard genome sequencing and annotation.</title>
        <authorList>
            <consortium name="The Broad Institute Genomics Platform"/>
            <consortium name="The Broad Institute Genome Sequencing Center for Infectious Disease"/>
            <person name="Wu L."/>
            <person name="Ma J."/>
        </authorList>
    </citation>
    <scope>NUCLEOTIDE SEQUENCE [LARGE SCALE GENOMIC DNA]</scope>
    <source>
        <strain evidence="4">CGMCC 4.7106</strain>
    </source>
</reference>
<keyword evidence="1" id="KW-0472">Membrane</keyword>
<dbReference type="Gene3D" id="3.10.350.10">
    <property type="entry name" value="LysM domain"/>
    <property type="match status" value="1"/>
</dbReference>
<evidence type="ECO:0000313" key="3">
    <source>
        <dbReference type="EMBL" id="MFD2256800.1"/>
    </source>
</evidence>
<keyword evidence="4" id="KW-1185">Reference proteome</keyword>
<dbReference type="SMART" id="SM00257">
    <property type="entry name" value="LysM"/>
    <property type="match status" value="1"/>
</dbReference>
<evidence type="ECO:0000313" key="4">
    <source>
        <dbReference type="Proteomes" id="UP001597375"/>
    </source>
</evidence>
<dbReference type="CDD" id="cd00118">
    <property type="entry name" value="LysM"/>
    <property type="match status" value="1"/>
</dbReference>
<keyword evidence="1" id="KW-0812">Transmembrane</keyword>
<accession>A0ABW5D889</accession>
<comment type="caution">
    <text evidence="3">The sequence shown here is derived from an EMBL/GenBank/DDBJ whole genome shotgun (WGS) entry which is preliminary data.</text>
</comment>
<feature type="domain" description="LysM" evidence="2">
    <location>
        <begin position="133"/>
        <end position="177"/>
    </location>
</feature>
<dbReference type="SUPFAM" id="SSF54106">
    <property type="entry name" value="LysM domain"/>
    <property type="match status" value="1"/>
</dbReference>
<protein>
    <submittedName>
        <fullName evidence="3">LysM peptidoglycan-binding domain-containing protein</fullName>
    </submittedName>
</protein>
<dbReference type="Proteomes" id="UP001597375">
    <property type="component" value="Unassembled WGS sequence"/>
</dbReference>
<sequence length="298" mass="33207">MKFWLFIKIIAGLGVIGIVAFTAMLSYHIVVEPLGGVFERIVPEAGSVLKVPKEEDFAKVLDAAEMPDFEPGDRAFQKAHELIALGEIPAGREKLMAIINVFPSSPAAPNARRIVSQMNLDEILASNFPEGKTTYTVKSGDSYYAIASRHDISLDMLMHLNGMMELKNLQPGDDLLVMPLNYRLMIEPDRKSVSLWDGVKFICEYPVLNMDGINLNSGKTVISSRRSTLDGKTVAPTAKNYRATRKSIVLKSPAIQIFPYDESEEDPPRGIYLREADMEELFLLTRSGNEVEIRKSAR</sequence>
<dbReference type="EMBL" id="JBHUIT010000016">
    <property type="protein sequence ID" value="MFD2256800.1"/>
    <property type="molecule type" value="Genomic_DNA"/>
</dbReference>
<feature type="transmembrane region" description="Helical" evidence="1">
    <location>
        <begin position="6"/>
        <end position="30"/>
    </location>
</feature>
<name>A0ABW5D889_9BACT</name>
<evidence type="ECO:0000256" key="1">
    <source>
        <dbReference type="SAM" id="Phobius"/>
    </source>
</evidence>
<keyword evidence="1" id="KW-1133">Transmembrane helix</keyword>
<dbReference type="PROSITE" id="PS51782">
    <property type="entry name" value="LYSM"/>
    <property type="match status" value="1"/>
</dbReference>
<dbReference type="RefSeq" id="WP_386820088.1">
    <property type="nucleotide sequence ID" value="NZ_JBHUIT010000016.1"/>
</dbReference>
<proteinExistence type="predicted"/>
<organism evidence="3 4">
    <name type="scientific">Luteolibacter algae</name>
    <dbReference type="NCBI Taxonomy" id="454151"/>
    <lineage>
        <taxon>Bacteria</taxon>
        <taxon>Pseudomonadati</taxon>
        <taxon>Verrucomicrobiota</taxon>
        <taxon>Verrucomicrobiia</taxon>
        <taxon>Verrucomicrobiales</taxon>
        <taxon>Verrucomicrobiaceae</taxon>
        <taxon>Luteolibacter</taxon>
    </lineage>
</organism>
<dbReference type="InterPro" id="IPR018392">
    <property type="entry name" value="LysM"/>
</dbReference>